<dbReference type="AlphaFoldDB" id="A0A6N3CX01"/>
<dbReference type="GO" id="GO:0047324">
    <property type="term" value="F:phosphoenolpyruvate-glycerone phosphotransferase activity"/>
    <property type="evidence" value="ECO:0007669"/>
    <property type="project" value="UniProtKB-EC"/>
</dbReference>
<dbReference type="NCBIfam" id="TIGR02365">
    <property type="entry name" value="dha_L_ycgS"/>
    <property type="match status" value="1"/>
</dbReference>
<evidence type="ECO:0000259" key="9">
    <source>
        <dbReference type="PROSITE" id="PS51480"/>
    </source>
</evidence>
<keyword evidence="4 10" id="KW-0808">Transferase</keyword>
<evidence type="ECO:0000256" key="1">
    <source>
        <dbReference type="ARBA" id="ARBA00001113"/>
    </source>
</evidence>
<organism evidence="10">
    <name type="scientific">Eubacterium limosum</name>
    <dbReference type="NCBI Taxonomy" id="1736"/>
    <lineage>
        <taxon>Bacteria</taxon>
        <taxon>Bacillati</taxon>
        <taxon>Bacillota</taxon>
        <taxon>Clostridia</taxon>
        <taxon>Eubacteriales</taxon>
        <taxon>Eubacteriaceae</taxon>
        <taxon>Eubacterium</taxon>
    </lineage>
</organism>
<dbReference type="SMART" id="SM01120">
    <property type="entry name" value="Dak2"/>
    <property type="match status" value="1"/>
</dbReference>
<feature type="domain" description="DhaL" evidence="9">
    <location>
        <begin position="6"/>
        <end position="206"/>
    </location>
</feature>
<dbReference type="InterPro" id="IPR036117">
    <property type="entry name" value="DhaL_dom_sf"/>
</dbReference>
<dbReference type="PROSITE" id="PS51480">
    <property type="entry name" value="DHAL"/>
    <property type="match status" value="1"/>
</dbReference>
<evidence type="ECO:0000256" key="3">
    <source>
        <dbReference type="ARBA" id="ARBA00012095"/>
    </source>
</evidence>
<dbReference type="GO" id="GO:0005829">
    <property type="term" value="C:cytosol"/>
    <property type="evidence" value="ECO:0007669"/>
    <property type="project" value="TreeGrafter"/>
</dbReference>
<comment type="subunit">
    <text evidence="7">Homodimer. The dihydroxyacetone kinase complex is composed of a homodimer of DhaM, a homodimer of DhaK and the subunit DhaL.</text>
</comment>
<evidence type="ECO:0000256" key="6">
    <source>
        <dbReference type="ARBA" id="ARBA00022798"/>
    </source>
</evidence>
<dbReference type="Pfam" id="PF02734">
    <property type="entry name" value="Dak2"/>
    <property type="match status" value="1"/>
</dbReference>
<dbReference type="Gene3D" id="1.25.40.340">
    <property type="match status" value="1"/>
</dbReference>
<dbReference type="FunFam" id="1.25.40.340:FF:000002">
    <property type="entry name" value="Dihydroxyacetone kinase, L subunit"/>
    <property type="match status" value="1"/>
</dbReference>
<dbReference type="PANTHER" id="PTHR28629:SF4">
    <property type="entry name" value="TRIOKINASE_FMN CYCLASE"/>
    <property type="match status" value="1"/>
</dbReference>
<evidence type="ECO:0000256" key="4">
    <source>
        <dbReference type="ARBA" id="ARBA00022679"/>
    </source>
</evidence>
<comment type="catalytic activity">
    <reaction evidence="1">
        <text>dihydroxyacetone + phosphoenolpyruvate = dihydroxyacetone phosphate + pyruvate</text>
        <dbReference type="Rhea" id="RHEA:18381"/>
        <dbReference type="ChEBI" id="CHEBI:15361"/>
        <dbReference type="ChEBI" id="CHEBI:16016"/>
        <dbReference type="ChEBI" id="CHEBI:57642"/>
        <dbReference type="ChEBI" id="CHEBI:58702"/>
        <dbReference type="EC" id="2.7.1.121"/>
    </reaction>
</comment>
<proteinExistence type="predicted"/>
<keyword evidence="6" id="KW-0319">Glycerol metabolism</keyword>
<evidence type="ECO:0000256" key="5">
    <source>
        <dbReference type="ARBA" id="ARBA00022777"/>
    </source>
</evidence>
<gene>
    <name evidence="10" type="primary">dhaL_3</name>
    <name evidence="10" type="ORF">ELLFYP34_02934</name>
</gene>
<reference evidence="10" key="1">
    <citation type="submission" date="2019-11" db="EMBL/GenBank/DDBJ databases">
        <authorList>
            <person name="Feng L."/>
        </authorList>
    </citation>
    <scope>NUCLEOTIDE SEQUENCE</scope>
    <source>
        <strain evidence="10">ElimosumLFYP34</strain>
    </source>
</reference>
<dbReference type="PANTHER" id="PTHR28629">
    <property type="entry name" value="TRIOKINASE/FMN CYCLASE"/>
    <property type="match status" value="1"/>
</dbReference>
<dbReference type="EC" id="2.7.1.121" evidence="3"/>
<dbReference type="InterPro" id="IPR050861">
    <property type="entry name" value="Dihydroxyacetone_Kinase"/>
</dbReference>
<protein>
    <recommendedName>
        <fullName evidence="3">phosphoenolpyruvate--glycerone phosphotransferase</fullName>
        <ecNumber evidence="3">2.7.1.121</ecNumber>
    </recommendedName>
</protein>
<dbReference type="GO" id="GO:0004371">
    <property type="term" value="F:glycerone kinase activity"/>
    <property type="evidence" value="ECO:0007669"/>
    <property type="project" value="InterPro"/>
</dbReference>
<name>A0A6N3CX01_EUBLI</name>
<dbReference type="InterPro" id="IPR012737">
    <property type="entry name" value="DhaK_L_YcgS"/>
</dbReference>
<keyword evidence="5 10" id="KW-0418">Kinase</keyword>
<evidence type="ECO:0000313" key="10">
    <source>
        <dbReference type="EMBL" id="VYU20465.1"/>
    </source>
</evidence>
<accession>A0A6N3CX01</accession>
<dbReference type="GO" id="GO:0019563">
    <property type="term" value="P:glycerol catabolic process"/>
    <property type="evidence" value="ECO:0007669"/>
    <property type="project" value="TreeGrafter"/>
</dbReference>
<dbReference type="SUPFAM" id="SSF101473">
    <property type="entry name" value="DhaL-like"/>
    <property type="match status" value="1"/>
</dbReference>
<comment type="pathway">
    <text evidence="2">Polyol metabolism; glycerol degradation.</text>
</comment>
<sequence>MAATKENVLTFIHLFNDKMQEHRQALTDMDQAIGDGDHGINMSRGMKAVEEKLPTFEEKNIDDILKGVGMTLVSTVGGASGPLYGTAFMKAGMTSKGKDELTAEDISAALEAAIEGIKQRGKSTTGEKTMLDAIVPAKEAYDKAVGEGKGIADALADAEAAAWDGVEYTKTIIATKGRASYLGERSIGHQDPGATSITYLIQAAKEAGEQAGA</sequence>
<dbReference type="InterPro" id="IPR004007">
    <property type="entry name" value="DhaL_dom"/>
</dbReference>
<comment type="function">
    <text evidence="8">ADP-binding subunit of the dihydroxyacetone kinase, which is responsible for the phosphoenolpyruvate (PEP)-dependent phosphorylation of dihydroxyacetone. DhaL-ADP is converted to DhaL-ATP via a phosphoryl group transfer from DhaM and transmits it to dihydroxyacetone binds to DhaK.</text>
</comment>
<evidence type="ECO:0000256" key="8">
    <source>
        <dbReference type="ARBA" id="ARBA00055771"/>
    </source>
</evidence>
<evidence type="ECO:0000256" key="2">
    <source>
        <dbReference type="ARBA" id="ARBA00004745"/>
    </source>
</evidence>
<dbReference type="EMBL" id="CACRTR010000008">
    <property type="protein sequence ID" value="VYU20465.1"/>
    <property type="molecule type" value="Genomic_DNA"/>
</dbReference>
<evidence type="ECO:0000256" key="7">
    <source>
        <dbReference type="ARBA" id="ARBA00046577"/>
    </source>
</evidence>